<gene>
    <name evidence="2" type="ORF">KILIM_005_00930</name>
</gene>
<organism evidence="2 3">
    <name type="scientific">Kineosphaera limosa NBRC 100340</name>
    <dbReference type="NCBI Taxonomy" id="1184609"/>
    <lineage>
        <taxon>Bacteria</taxon>
        <taxon>Bacillati</taxon>
        <taxon>Actinomycetota</taxon>
        <taxon>Actinomycetes</taxon>
        <taxon>Micrococcales</taxon>
        <taxon>Dermatophilaceae</taxon>
        <taxon>Kineosphaera</taxon>
    </lineage>
</organism>
<dbReference type="Gene3D" id="3.30.70.260">
    <property type="match status" value="2"/>
</dbReference>
<dbReference type="eggNOG" id="COG2716">
    <property type="taxonomic scope" value="Bacteria"/>
</dbReference>
<comment type="caution">
    <text evidence="2">The sequence shown here is derived from an EMBL/GenBank/DDBJ whole genome shotgun (WGS) entry which is preliminary data.</text>
</comment>
<dbReference type="PANTHER" id="PTHR34875">
    <property type="entry name" value="UPF0237 PROTEIN MJ1558"/>
    <property type="match status" value="1"/>
</dbReference>
<keyword evidence="3" id="KW-1185">Reference proteome</keyword>
<dbReference type="Pfam" id="PF13740">
    <property type="entry name" value="ACT_6"/>
    <property type="match status" value="1"/>
</dbReference>
<dbReference type="PROSITE" id="PS51671">
    <property type="entry name" value="ACT"/>
    <property type="match status" value="1"/>
</dbReference>
<dbReference type="PIRSF" id="PIRSF028103">
    <property type="entry name" value="GcvR"/>
    <property type="match status" value="1"/>
</dbReference>
<dbReference type="Pfam" id="PF01842">
    <property type="entry name" value="ACT"/>
    <property type="match status" value="1"/>
</dbReference>
<dbReference type="InterPro" id="IPR002912">
    <property type="entry name" value="ACT_dom"/>
</dbReference>
<evidence type="ECO:0000313" key="3">
    <source>
        <dbReference type="Proteomes" id="UP000008366"/>
    </source>
</evidence>
<reference evidence="2 3" key="1">
    <citation type="submission" date="2012-08" db="EMBL/GenBank/DDBJ databases">
        <title>Whole genome shotgun sequence of Kineosphaera limosa NBRC 100340.</title>
        <authorList>
            <person name="Yoshida I."/>
            <person name="Isaki S."/>
            <person name="Hosoyama A."/>
            <person name="Tsuchikane K."/>
            <person name="Katsumata H."/>
            <person name="Ando Y."/>
            <person name="Ohji S."/>
            <person name="Hamada M."/>
            <person name="Tamura T."/>
            <person name="Yamazoe A."/>
            <person name="Yamazaki S."/>
            <person name="Fujita N."/>
        </authorList>
    </citation>
    <scope>NUCLEOTIDE SEQUENCE [LARGE SCALE GENOMIC DNA]</scope>
    <source>
        <strain evidence="2 3">NBRC 100340</strain>
    </source>
</reference>
<dbReference type="GO" id="GO:0006355">
    <property type="term" value="P:regulation of DNA-templated transcription"/>
    <property type="evidence" value="ECO:0007669"/>
    <property type="project" value="InterPro"/>
</dbReference>
<dbReference type="InterPro" id="IPR045865">
    <property type="entry name" value="ACT-like_dom_sf"/>
</dbReference>
<protein>
    <recommendedName>
        <fullName evidence="1">ACT domain-containing protein</fullName>
    </recommendedName>
</protein>
<proteinExistence type="predicted"/>
<dbReference type="AlphaFoldDB" id="K6WKZ5"/>
<dbReference type="InterPro" id="IPR016867">
    <property type="entry name" value="GcvR"/>
</dbReference>
<accession>K6WKZ5</accession>
<dbReference type="InterPro" id="IPR050990">
    <property type="entry name" value="UPF0237/GcvR_regulator"/>
</dbReference>
<name>K6WKZ5_9MICO</name>
<evidence type="ECO:0000259" key="1">
    <source>
        <dbReference type="PROSITE" id="PS51671"/>
    </source>
</evidence>
<dbReference type="OrthoDB" id="12860at2"/>
<dbReference type="Proteomes" id="UP000008366">
    <property type="component" value="Unassembled WGS sequence"/>
</dbReference>
<dbReference type="SUPFAM" id="SSF55021">
    <property type="entry name" value="ACT-like"/>
    <property type="match status" value="2"/>
</dbReference>
<dbReference type="STRING" id="1184609.KILIM_005_00930"/>
<sequence length="174" mass="17927">MTTLVLTVIGDDRAGLVSALSEAVAAAGGNWEQSHLAELAGKFAGIILVTAPADKAGAVADRLRAVDGALEVVVQEGEVQDVGAQPSVGRELVVELVGNDSPGIVREISGVLHRHDVSIGGMTSDTRDAPMSGGRLFEARITAVVPDQLDTADLRADLEKLAGELLVDLELADA</sequence>
<evidence type="ECO:0000313" key="2">
    <source>
        <dbReference type="EMBL" id="GAB94476.1"/>
    </source>
</evidence>
<feature type="domain" description="ACT" evidence="1">
    <location>
        <begin position="93"/>
        <end position="174"/>
    </location>
</feature>
<dbReference type="RefSeq" id="WP_006591009.1">
    <property type="nucleotide sequence ID" value="NZ_BAHD01000005.1"/>
</dbReference>
<dbReference type="CDD" id="cd04869">
    <property type="entry name" value="ACT_GcvR_2"/>
    <property type="match status" value="1"/>
</dbReference>
<dbReference type="EMBL" id="BAHD01000005">
    <property type="protein sequence ID" value="GAB94476.1"/>
    <property type="molecule type" value="Genomic_DNA"/>
</dbReference>
<dbReference type="PANTHER" id="PTHR34875:SF6">
    <property type="entry name" value="UPF0237 PROTEIN MJ1558"/>
    <property type="match status" value="1"/>
</dbReference>